<dbReference type="EMBL" id="MN740868">
    <property type="protein sequence ID" value="QHU15788.1"/>
    <property type="molecule type" value="Genomic_DNA"/>
</dbReference>
<evidence type="ECO:0000313" key="1">
    <source>
        <dbReference type="EMBL" id="QHU15788.1"/>
    </source>
</evidence>
<sequence>MSFEQTFERVKKDLEFDYFFEKIQRYQLKAAAHQKMINILSYFIDLIQDGDYQDFYFANVNRLPTIDISSFVRLALREPKVCRILELIVNTCDRLIII</sequence>
<proteinExistence type="predicted"/>
<protein>
    <submittedName>
        <fullName evidence="1">Uncharacterized protein</fullName>
    </submittedName>
</protein>
<organism evidence="1">
    <name type="scientific">viral metagenome</name>
    <dbReference type="NCBI Taxonomy" id="1070528"/>
    <lineage>
        <taxon>unclassified sequences</taxon>
        <taxon>metagenomes</taxon>
        <taxon>organismal metagenomes</taxon>
    </lineage>
</organism>
<dbReference type="AlphaFoldDB" id="A0A6C0KHH7"/>
<reference evidence="1" key="1">
    <citation type="journal article" date="2020" name="Nature">
        <title>Giant virus diversity and host interactions through global metagenomics.</title>
        <authorList>
            <person name="Schulz F."/>
            <person name="Roux S."/>
            <person name="Paez-Espino D."/>
            <person name="Jungbluth S."/>
            <person name="Walsh D.A."/>
            <person name="Denef V.J."/>
            <person name="McMahon K.D."/>
            <person name="Konstantinidis K.T."/>
            <person name="Eloe-Fadrosh E.A."/>
            <person name="Kyrpides N.C."/>
            <person name="Woyke T."/>
        </authorList>
    </citation>
    <scope>NUCLEOTIDE SEQUENCE</scope>
    <source>
        <strain evidence="1">GVMAG-S-3300010158-109</strain>
    </source>
</reference>
<accession>A0A6C0KHH7</accession>
<name>A0A6C0KHH7_9ZZZZ</name>